<dbReference type="GO" id="GO:1990504">
    <property type="term" value="P:dense core granule exocytosis"/>
    <property type="evidence" value="ECO:0007669"/>
    <property type="project" value="InterPro"/>
</dbReference>
<dbReference type="EMBL" id="UZAE01001534">
    <property type="protein sequence ID" value="VDN98735.1"/>
    <property type="molecule type" value="Genomic_DNA"/>
</dbReference>
<dbReference type="InterPro" id="IPR010439">
    <property type="entry name" value="MUN_dom"/>
</dbReference>
<dbReference type="Pfam" id="PF06292">
    <property type="entry name" value="MUN"/>
    <property type="match status" value="1"/>
</dbReference>
<keyword evidence="3" id="KW-1185">Reference proteome</keyword>
<reference evidence="4" key="1">
    <citation type="submission" date="2017-02" db="UniProtKB">
        <authorList>
            <consortium name="WormBaseParasite"/>
        </authorList>
    </citation>
    <scope>IDENTIFICATION</scope>
</reference>
<dbReference type="PANTHER" id="PTHR12166">
    <property type="entry name" value="CALCIUM-DEPENDENT SECRETION ACTIVATOR"/>
    <property type="match status" value="1"/>
</dbReference>
<protein>
    <submittedName>
        <fullName evidence="4">DUF1041 domain-containing protein</fullName>
    </submittedName>
</protein>
<dbReference type="GO" id="GO:0016079">
    <property type="term" value="P:synaptic vesicle exocytosis"/>
    <property type="evidence" value="ECO:0007669"/>
    <property type="project" value="InterPro"/>
</dbReference>
<evidence type="ECO:0000259" key="1">
    <source>
        <dbReference type="Pfam" id="PF06292"/>
    </source>
</evidence>
<evidence type="ECO:0000313" key="4">
    <source>
        <dbReference type="WBParaSite" id="HNAJ_0000287701-mRNA-1"/>
    </source>
</evidence>
<feature type="domain" description="MUN" evidence="1">
    <location>
        <begin position="76"/>
        <end position="128"/>
    </location>
</feature>
<dbReference type="InterPro" id="IPR033227">
    <property type="entry name" value="CAPS"/>
</dbReference>
<dbReference type="STRING" id="102285.A0A0R3T739"/>
<proteinExistence type="predicted"/>
<gene>
    <name evidence="2" type="ORF">HNAJ_LOCUS2876</name>
</gene>
<dbReference type="GO" id="GO:0098793">
    <property type="term" value="C:presynapse"/>
    <property type="evidence" value="ECO:0007669"/>
    <property type="project" value="GOC"/>
</dbReference>
<organism evidence="4">
    <name type="scientific">Rodentolepis nana</name>
    <name type="common">Dwarf tapeworm</name>
    <name type="synonym">Hymenolepis nana</name>
    <dbReference type="NCBI Taxonomy" id="102285"/>
    <lineage>
        <taxon>Eukaryota</taxon>
        <taxon>Metazoa</taxon>
        <taxon>Spiralia</taxon>
        <taxon>Lophotrochozoa</taxon>
        <taxon>Platyhelminthes</taxon>
        <taxon>Cestoda</taxon>
        <taxon>Eucestoda</taxon>
        <taxon>Cyclophyllidea</taxon>
        <taxon>Hymenolepididae</taxon>
        <taxon>Rodentolepis</taxon>
    </lineage>
</organism>
<sequence>MYTETEAFLEGIHRQMSVILTDHLAYVLTTVLNRLARYDEGNLISSILTLAKPVDEDGRSYTHFISANLQILCQNLVDDVYLLSLFENWYTSQLRLIQEWLTQRRNNVLHAYQIKCLATIVRKVFSDFELQGVATHVLENMTYKNVCHRLQVEEATLSVSSSTREISPSSTQSAAIIDGRQNLIRAIGGGLSSLAQGAGLRHRQN</sequence>
<evidence type="ECO:0000313" key="2">
    <source>
        <dbReference type="EMBL" id="VDN98735.1"/>
    </source>
</evidence>
<evidence type="ECO:0000313" key="3">
    <source>
        <dbReference type="Proteomes" id="UP000278807"/>
    </source>
</evidence>
<dbReference type="OrthoDB" id="6281190at2759"/>
<dbReference type="Proteomes" id="UP000278807">
    <property type="component" value="Unassembled WGS sequence"/>
</dbReference>
<dbReference type="WBParaSite" id="HNAJ_0000287701-mRNA-1">
    <property type="protein sequence ID" value="HNAJ_0000287701-mRNA-1"/>
    <property type="gene ID" value="HNAJ_0000287701"/>
</dbReference>
<accession>A0A0R3T739</accession>
<dbReference type="AlphaFoldDB" id="A0A0R3T739"/>
<dbReference type="PANTHER" id="PTHR12166:SF8">
    <property type="entry name" value="CALCIUM-DEPENDENT SECRETION ACTIVATOR"/>
    <property type="match status" value="1"/>
</dbReference>
<reference evidence="2 3" key="2">
    <citation type="submission" date="2018-11" db="EMBL/GenBank/DDBJ databases">
        <authorList>
            <consortium name="Pathogen Informatics"/>
        </authorList>
    </citation>
    <scope>NUCLEOTIDE SEQUENCE [LARGE SCALE GENOMIC DNA]</scope>
</reference>
<name>A0A0R3T739_RODNA</name>